<dbReference type="Proteomes" id="UP000197535">
    <property type="component" value="Unassembled WGS sequence"/>
</dbReference>
<protein>
    <recommendedName>
        <fullName evidence="5">DUF4124 domain-containing protein</fullName>
    </recommendedName>
</protein>
<dbReference type="EMBL" id="LSTO01000001">
    <property type="protein sequence ID" value="OWW19030.1"/>
    <property type="molecule type" value="Genomic_DNA"/>
</dbReference>
<sequence>MQLKYQKGLSLLWTSVIVGLVALAGMVTLMSARYERNYFAEGWKRLTKTDVGQAVQQAGQDVAKADAPPIRKCVIDGKTVYSNVECDKANPSSRKVEIHDTKGFEAPKVPVAAAPEGEGAPSMRDKQIDKAVNR</sequence>
<keyword evidence="2" id="KW-0472">Membrane</keyword>
<feature type="transmembrane region" description="Helical" evidence="2">
    <location>
        <begin position="12"/>
        <end position="32"/>
    </location>
</feature>
<evidence type="ECO:0008006" key="5">
    <source>
        <dbReference type="Google" id="ProtNLM"/>
    </source>
</evidence>
<keyword evidence="2" id="KW-0812">Transmembrane</keyword>
<keyword evidence="2" id="KW-1133">Transmembrane helix</keyword>
<feature type="compositionally biased region" description="Low complexity" evidence="1">
    <location>
        <begin position="107"/>
        <end position="121"/>
    </location>
</feature>
<feature type="compositionally biased region" description="Basic and acidic residues" evidence="1">
    <location>
        <begin position="123"/>
        <end position="134"/>
    </location>
</feature>
<evidence type="ECO:0000256" key="2">
    <source>
        <dbReference type="SAM" id="Phobius"/>
    </source>
</evidence>
<comment type="caution">
    <text evidence="3">The sequence shown here is derived from an EMBL/GenBank/DDBJ whole genome shotgun (WGS) entry which is preliminary data.</text>
</comment>
<dbReference type="AlphaFoldDB" id="A0A254T8P7"/>
<name>A0A254T8P7_9BURK</name>
<organism evidence="3 4">
    <name type="scientific">Noviherbaspirillum denitrificans</name>
    <dbReference type="NCBI Taxonomy" id="1968433"/>
    <lineage>
        <taxon>Bacteria</taxon>
        <taxon>Pseudomonadati</taxon>
        <taxon>Pseudomonadota</taxon>
        <taxon>Betaproteobacteria</taxon>
        <taxon>Burkholderiales</taxon>
        <taxon>Oxalobacteraceae</taxon>
        <taxon>Noviherbaspirillum</taxon>
    </lineage>
</organism>
<dbReference type="OrthoDB" id="8778598at2"/>
<proteinExistence type="predicted"/>
<feature type="region of interest" description="Disordered" evidence="1">
    <location>
        <begin position="107"/>
        <end position="134"/>
    </location>
</feature>
<gene>
    <name evidence="3" type="ORF">AYR66_05520</name>
</gene>
<dbReference type="RefSeq" id="WP_088705949.1">
    <property type="nucleotide sequence ID" value="NZ_LSTO01000001.1"/>
</dbReference>
<keyword evidence="4" id="KW-1185">Reference proteome</keyword>
<evidence type="ECO:0000313" key="4">
    <source>
        <dbReference type="Proteomes" id="UP000197535"/>
    </source>
</evidence>
<evidence type="ECO:0000256" key="1">
    <source>
        <dbReference type="SAM" id="MobiDB-lite"/>
    </source>
</evidence>
<reference evidence="3 4" key="1">
    <citation type="submission" date="2016-02" db="EMBL/GenBank/DDBJ databases">
        <authorList>
            <person name="Wen L."/>
            <person name="He K."/>
            <person name="Yang H."/>
        </authorList>
    </citation>
    <scope>NUCLEOTIDE SEQUENCE [LARGE SCALE GENOMIC DNA]</scope>
    <source>
        <strain evidence="3 4">TSA40</strain>
    </source>
</reference>
<accession>A0A254T8P7</accession>
<evidence type="ECO:0000313" key="3">
    <source>
        <dbReference type="EMBL" id="OWW19030.1"/>
    </source>
</evidence>